<proteinExistence type="predicted"/>
<keyword evidence="2" id="KW-1185">Reference proteome</keyword>
<dbReference type="PANTHER" id="PTHR46601:SF1">
    <property type="entry name" value="ADF-H DOMAIN-CONTAINING PROTEIN"/>
    <property type="match status" value="1"/>
</dbReference>
<name>A0A6J8AUJ6_MYTCO</name>
<evidence type="ECO:0000313" key="2">
    <source>
        <dbReference type="Proteomes" id="UP000507470"/>
    </source>
</evidence>
<sequence>MLVNKTTKPDELFNYFKDILKTFPSHQFRANWQNKQFQRLKENPPQQHCIFVRDFSENYRCFDKTEIQSSYFARLEISIHVTLIYRHGILEIDGEESTDDNPSIVTEQLFVFSPDDSHDMYFTYDVRKLVANYFSSISASVTTIHEFTDSCKTQYKSRHCLGDLSYSREDFGFQEYFRNFFETSHAKGPQDAAGGFVKRQADIEVNIKTAEDMYQFAIQNLTKPNESANCKRRIFRLLARYYRA</sequence>
<dbReference type="OrthoDB" id="5983328at2759"/>
<accession>A0A6J8AUJ6</accession>
<organism evidence="1 2">
    <name type="scientific">Mytilus coruscus</name>
    <name type="common">Sea mussel</name>
    <dbReference type="NCBI Taxonomy" id="42192"/>
    <lineage>
        <taxon>Eukaryota</taxon>
        <taxon>Metazoa</taxon>
        <taxon>Spiralia</taxon>
        <taxon>Lophotrochozoa</taxon>
        <taxon>Mollusca</taxon>
        <taxon>Bivalvia</taxon>
        <taxon>Autobranchia</taxon>
        <taxon>Pteriomorphia</taxon>
        <taxon>Mytilida</taxon>
        <taxon>Mytiloidea</taxon>
        <taxon>Mytilidae</taxon>
        <taxon>Mytilinae</taxon>
        <taxon>Mytilus</taxon>
    </lineage>
</organism>
<protein>
    <submittedName>
        <fullName evidence="1">Uncharacterized protein</fullName>
    </submittedName>
</protein>
<reference evidence="1 2" key="1">
    <citation type="submission" date="2020-06" db="EMBL/GenBank/DDBJ databases">
        <authorList>
            <person name="Li R."/>
            <person name="Bekaert M."/>
        </authorList>
    </citation>
    <scope>NUCLEOTIDE SEQUENCE [LARGE SCALE GENOMIC DNA]</scope>
    <source>
        <strain evidence="2">wild</strain>
    </source>
</reference>
<dbReference type="Proteomes" id="UP000507470">
    <property type="component" value="Unassembled WGS sequence"/>
</dbReference>
<dbReference type="EMBL" id="CACVKT020002008">
    <property type="protein sequence ID" value="CAC5374365.1"/>
    <property type="molecule type" value="Genomic_DNA"/>
</dbReference>
<dbReference type="AlphaFoldDB" id="A0A6J8AUJ6"/>
<evidence type="ECO:0000313" key="1">
    <source>
        <dbReference type="EMBL" id="CAC5374365.1"/>
    </source>
</evidence>
<dbReference type="PANTHER" id="PTHR46601">
    <property type="entry name" value="ULP_PROTEASE DOMAIN-CONTAINING PROTEIN"/>
    <property type="match status" value="1"/>
</dbReference>
<gene>
    <name evidence="1" type="ORF">MCOR_11776</name>
</gene>